<evidence type="ECO:0000259" key="21">
    <source>
        <dbReference type="PROSITE" id="PS50821"/>
    </source>
</evidence>
<dbReference type="EMBL" id="CP138592">
    <property type="protein sequence ID" value="WPH04698.1"/>
    <property type="molecule type" value="Genomic_DNA"/>
</dbReference>
<evidence type="ECO:0000256" key="3">
    <source>
        <dbReference type="ARBA" id="ARBA00020797"/>
    </source>
</evidence>
<evidence type="ECO:0000256" key="15">
    <source>
        <dbReference type="ARBA" id="ARBA00023211"/>
    </source>
</evidence>
<gene>
    <name evidence="25" type="ORF">R9X50_00759100</name>
</gene>
<evidence type="ECO:0000256" key="4">
    <source>
        <dbReference type="ARBA" id="ARBA00022721"/>
    </source>
</evidence>
<evidence type="ECO:0000259" key="24">
    <source>
        <dbReference type="PROSITE" id="PS51327"/>
    </source>
</evidence>
<dbReference type="SMART" id="SM00487">
    <property type="entry name" value="DEXDc"/>
    <property type="match status" value="1"/>
</dbReference>
<evidence type="ECO:0000256" key="1">
    <source>
        <dbReference type="ARBA" id="ARBA00001936"/>
    </source>
</evidence>
<dbReference type="InterPro" id="IPR005034">
    <property type="entry name" value="Dicer_dimerisation"/>
</dbReference>
<dbReference type="Gene3D" id="3.30.160.380">
    <property type="entry name" value="Dicer dimerisation domain"/>
    <property type="match status" value="1"/>
</dbReference>
<keyword evidence="9" id="KW-0347">Helicase</keyword>
<dbReference type="Pfam" id="PF00271">
    <property type="entry name" value="Helicase_C"/>
    <property type="match status" value="1"/>
</dbReference>
<dbReference type="GO" id="GO:0003723">
    <property type="term" value="F:RNA binding"/>
    <property type="evidence" value="ECO:0007669"/>
    <property type="project" value="UniProtKB-UniRule"/>
</dbReference>
<dbReference type="GO" id="GO:0051607">
    <property type="term" value="P:defense response to virus"/>
    <property type="evidence" value="ECO:0007669"/>
    <property type="project" value="UniProtKB-KW"/>
</dbReference>
<dbReference type="InterPro" id="IPR003100">
    <property type="entry name" value="PAZ_dom"/>
</dbReference>
<dbReference type="GO" id="GO:0004525">
    <property type="term" value="F:ribonuclease III activity"/>
    <property type="evidence" value="ECO:0007669"/>
    <property type="project" value="InterPro"/>
</dbReference>
<evidence type="ECO:0000256" key="16">
    <source>
        <dbReference type="ARBA" id="ARBA00025403"/>
    </source>
</evidence>
<dbReference type="InterPro" id="IPR014001">
    <property type="entry name" value="Helicase_ATP-bd"/>
</dbReference>
<keyword evidence="14" id="KW-0051">Antiviral defense</keyword>
<dbReference type="InterPro" id="IPR038248">
    <property type="entry name" value="Dicer_dimer_sf"/>
</dbReference>
<sequence length="1539" mass="174435">MKNNSQLPLQEDGLADPTPDKKDDLDYDSEDDDELPAPIDRSAASVDEKRRLRNRAFDAFLAKTVTTEASMPSKTTAARNSDASDGNISISNLMARQSAKIVKNPRQYQMELFERAQQENTIAVLDTGSGKTLIAVLLLQWVIDNELQRRADGKTPKVAFFVVASVTLVYQQFSVLETNLDYEIARVSGVDNVKVWAMDRWSKIFSENKVIVCTAEILRQCLGHGLITVKEINLLIFDEAHHTKKNHPFARIVKDHYMHEPEANRPIIFGMTASPIDAKGDATDAAIDLEALLHSKIVTTNDMSLTDTNKKPAEFVARYQPLIHDPPETAFVKTVRALCNGFDMFDKTLNKTSGIVRELGTWCANFYLADRLSHTRLSRYRIEIEQKHNQHGQRNDNVTSLNEKQARLEEIITFVTKERSKYTTDQDMDISEKVKWLRTFLQEQFECQTENRCIVFVKERATAMLLTALFQKLGSQHMKSGYLTGAEDSGTDFSSFTFRQQLLTLAKFRNGEVNCLFATSIAEEGLDIPDCNLVIRFDLYQTMIQYVQSRGRARKQNSKFIHMIETGNSVQAYLVREIRNQERQMRQFCQDLPENRKLRGDADRNDVLLGEEENMKTFVEETTGARLNYNNALTILARFVSAVPTTSEEPLHPTYVISGRGAKFIAEVLIPGDAPIRSVVGEVCGRLGLAKRSAAFEACVLLRRKDFLNEYLMPVYVKKLPAMRNALLAADMGNSGPYNMRAKPSIWKQTRGELPKELYVCRVDFDNGLDRPHVPIAFLTRTRLPQFPDFPLYLIDGRTSKVITRNDEESVRVTQVVLDKLTEATLRVFKDVFSKTYEKHPAKMSYWIVPAKTRSHEPKVDIFCPGEVSHVDHEAYSTIDWDAIERIIAVDQLPWYTENPARDLVGKFLVDRWNGSRKFISTNISETLRPEDTLPGDAAKGRWNGSILNHSVSLFKKSRAEATWNPNQPVLIAEKILLRRNMLAEPTQNERNTRTKDYLCPEPLRISTLPPAFAASCFAWPAVIHRLEDLMIAAEAAEMIGVQCEPSLALAAITKDSDSIGDGQDEGQVNFTHGMGENYERLEFMGDTFLKTTTTIATFVQNPNDHEFDMHVTRMLMLCNKNLFDIGVKLKTYEYIRTMGFSRLWYPDGLKLLEGKGANKKDESIQMKHSVSQKTIADVSEALIGAAFVAHDRPGFWKPEHWENAVKTVTKLAGSSEHSMLAWTDYRAAYEVPQYRLGEVSAAQRDLAQKVEREHPYRFKCPKILKSAFLHPSQPFIVEKIPNYQRLEFLGDALLDLVCVTHLFYGFPGKDPQWLTEHKMAMVSNKFLGAVCINLGFHKHLRHTHSVLHGQILSYATELLDAKEHVGNTKDYWTTVSDPPKCLADIVESYIGALFVDSDFDYGEVQRFFDRNMKPFFDNMSLYDGFADHHPCTRLHNVLQANFGCNDYGIMAKEIPAVVNSEKGEIMAVVMIHGEVLAHSRGMSGRYGKLRVAKDALDKLEGLVPFEFRSRFGCNCHLKAKDSCTAQDVVDASFAGCNV</sequence>
<keyword evidence="15" id="KW-0464">Manganese</keyword>
<dbReference type="CDD" id="cd00593">
    <property type="entry name" value="RIBOc"/>
    <property type="match status" value="2"/>
</dbReference>
<feature type="domain" description="Dicer dsRNA-binding fold" evidence="24">
    <location>
        <begin position="632"/>
        <end position="722"/>
    </location>
</feature>
<evidence type="ECO:0000256" key="9">
    <source>
        <dbReference type="ARBA" id="ARBA00022806"/>
    </source>
</evidence>
<evidence type="ECO:0000256" key="5">
    <source>
        <dbReference type="ARBA" id="ARBA00022723"/>
    </source>
</evidence>
<evidence type="ECO:0000313" key="25">
    <source>
        <dbReference type="EMBL" id="WPH04698.1"/>
    </source>
</evidence>
<dbReference type="FunFam" id="3.40.50.300:FF:001669">
    <property type="entry name" value="Dicer-like protein 1"/>
    <property type="match status" value="1"/>
</dbReference>
<dbReference type="PANTHER" id="PTHR14950:SF62">
    <property type="entry name" value="DICER-LIKE PROTEIN 1"/>
    <property type="match status" value="1"/>
</dbReference>
<keyword evidence="7" id="KW-0547">Nucleotide-binding</keyword>
<evidence type="ECO:0000256" key="10">
    <source>
        <dbReference type="ARBA" id="ARBA00022833"/>
    </source>
</evidence>
<feature type="region of interest" description="Disordered" evidence="19">
    <location>
        <begin position="1"/>
        <end position="46"/>
    </location>
</feature>
<comment type="cofactor">
    <cofactor evidence="2">
        <name>Mg(2+)</name>
        <dbReference type="ChEBI" id="CHEBI:18420"/>
    </cofactor>
</comment>
<dbReference type="Pfam" id="PF24995">
    <property type="entry name" value="DSRM_2"/>
    <property type="match status" value="1"/>
</dbReference>
<evidence type="ECO:0000259" key="20">
    <source>
        <dbReference type="PROSITE" id="PS50142"/>
    </source>
</evidence>
<evidence type="ECO:0000256" key="2">
    <source>
        <dbReference type="ARBA" id="ARBA00001946"/>
    </source>
</evidence>
<evidence type="ECO:0000259" key="23">
    <source>
        <dbReference type="PROSITE" id="PS51194"/>
    </source>
</evidence>
<dbReference type="InterPro" id="IPR056755">
    <property type="entry name" value="DSRM_2"/>
</dbReference>
<evidence type="ECO:0000313" key="26">
    <source>
        <dbReference type="Proteomes" id="UP001303373"/>
    </source>
</evidence>
<dbReference type="PROSITE" id="PS51192">
    <property type="entry name" value="HELICASE_ATP_BIND_1"/>
    <property type="match status" value="1"/>
</dbReference>
<dbReference type="Gene3D" id="3.40.50.300">
    <property type="entry name" value="P-loop containing nucleotide triphosphate hydrolases"/>
    <property type="match status" value="2"/>
</dbReference>
<dbReference type="Proteomes" id="UP001303373">
    <property type="component" value="Chromosome 13"/>
</dbReference>
<dbReference type="PROSITE" id="PS50821">
    <property type="entry name" value="PAZ"/>
    <property type="match status" value="1"/>
</dbReference>
<keyword evidence="13 18" id="KW-0694">RNA-binding</keyword>
<dbReference type="InterPro" id="IPR011545">
    <property type="entry name" value="DEAD/DEAH_box_helicase_dom"/>
</dbReference>
<protein>
    <recommendedName>
        <fullName evidence="3">Dicer-like protein 1</fullName>
    </recommendedName>
</protein>
<dbReference type="Pfam" id="PF00270">
    <property type="entry name" value="DEAD"/>
    <property type="match status" value="1"/>
</dbReference>
<feature type="domain" description="Helicase ATP-binding" evidence="22">
    <location>
        <begin position="112"/>
        <end position="293"/>
    </location>
</feature>
<dbReference type="GO" id="GO:0005524">
    <property type="term" value="F:ATP binding"/>
    <property type="evidence" value="ECO:0007669"/>
    <property type="project" value="UniProtKB-KW"/>
</dbReference>
<dbReference type="PROSITE" id="PS00517">
    <property type="entry name" value="RNASE_3_1"/>
    <property type="match status" value="1"/>
</dbReference>
<proteinExistence type="inferred from homology"/>
<dbReference type="InterPro" id="IPR036389">
    <property type="entry name" value="RNase_III_sf"/>
</dbReference>
<evidence type="ECO:0000256" key="12">
    <source>
        <dbReference type="ARBA" id="ARBA00022842"/>
    </source>
</evidence>
<dbReference type="Pfam" id="PF03368">
    <property type="entry name" value="Dicer_dimer"/>
    <property type="match status" value="1"/>
</dbReference>
<dbReference type="CDD" id="cd18034">
    <property type="entry name" value="DEXHc_dicer"/>
    <property type="match status" value="1"/>
</dbReference>
<feature type="domain" description="RNase III" evidence="20">
    <location>
        <begin position="1248"/>
        <end position="1399"/>
    </location>
</feature>
<keyword evidence="11" id="KW-0067">ATP-binding</keyword>
<keyword evidence="8" id="KW-0378">Hydrolase</keyword>
<keyword evidence="26" id="KW-1185">Reference proteome</keyword>
<comment type="cofactor">
    <cofactor evidence="1">
        <name>Mn(2+)</name>
        <dbReference type="ChEBI" id="CHEBI:29035"/>
    </cofactor>
</comment>
<organism evidence="25 26">
    <name type="scientific">Acrodontium crateriforme</name>
    <dbReference type="NCBI Taxonomy" id="150365"/>
    <lineage>
        <taxon>Eukaryota</taxon>
        <taxon>Fungi</taxon>
        <taxon>Dikarya</taxon>
        <taxon>Ascomycota</taxon>
        <taxon>Pezizomycotina</taxon>
        <taxon>Dothideomycetes</taxon>
        <taxon>Dothideomycetidae</taxon>
        <taxon>Mycosphaerellales</taxon>
        <taxon>Teratosphaeriaceae</taxon>
        <taxon>Acrodontium</taxon>
    </lineage>
</organism>
<dbReference type="PROSITE" id="PS50142">
    <property type="entry name" value="RNASE_3_2"/>
    <property type="match status" value="2"/>
</dbReference>
<dbReference type="GO" id="GO:0005737">
    <property type="term" value="C:cytoplasm"/>
    <property type="evidence" value="ECO:0007669"/>
    <property type="project" value="TreeGrafter"/>
</dbReference>
<evidence type="ECO:0000256" key="17">
    <source>
        <dbReference type="ARBA" id="ARBA00035116"/>
    </source>
</evidence>
<keyword evidence="10" id="KW-0862">Zinc</keyword>
<comment type="similarity">
    <text evidence="17 18">Belongs to the helicase family. Dicer subfamily.</text>
</comment>
<evidence type="ECO:0000259" key="22">
    <source>
        <dbReference type="PROSITE" id="PS51192"/>
    </source>
</evidence>
<evidence type="ECO:0000256" key="13">
    <source>
        <dbReference type="ARBA" id="ARBA00022884"/>
    </source>
</evidence>
<dbReference type="SUPFAM" id="SSF69065">
    <property type="entry name" value="RNase III domain-like"/>
    <property type="match status" value="2"/>
</dbReference>
<dbReference type="InterPro" id="IPR000999">
    <property type="entry name" value="RNase_III_dom"/>
</dbReference>
<reference evidence="25 26" key="1">
    <citation type="submission" date="2023-11" db="EMBL/GenBank/DDBJ databases">
        <title>An acidophilic fungus is an integral part of prey digestion in a carnivorous sundew plant.</title>
        <authorList>
            <person name="Tsai I.J."/>
        </authorList>
    </citation>
    <scope>NUCLEOTIDE SEQUENCE [LARGE SCALE GENOMIC DNA]</scope>
    <source>
        <strain evidence="25">169a</strain>
    </source>
</reference>
<feature type="domain" description="PAZ" evidence="21">
    <location>
        <begin position="882"/>
        <end position="1008"/>
    </location>
</feature>
<evidence type="ECO:0000256" key="11">
    <source>
        <dbReference type="ARBA" id="ARBA00022840"/>
    </source>
</evidence>
<evidence type="ECO:0000256" key="19">
    <source>
        <dbReference type="SAM" id="MobiDB-lite"/>
    </source>
</evidence>
<keyword evidence="4" id="KW-0930">Antiviral protein</keyword>
<evidence type="ECO:0000256" key="8">
    <source>
        <dbReference type="ARBA" id="ARBA00022801"/>
    </source>
</evidence>
<feature type="domain" description="Helicase C-terminal" evidence="23">
    <location>
        <begin position="433"/>
        <end position="600"/>
    </location>
</feature>
<dbReference type="GO" id="GO:0046872">
    <property type="term" value="F:metal ion binding"/>
    <property type="evidence" value="ECO:0007669"/>
    <property type="project" value="UniProtKB-KW"/>
</dbReference>
<dbReference type="PROSITE" id="PS51194">
    <property type="entry name" value="HELICASE_CTER"/>
    <property type="match status" value="1"/>
</dbReference>
<name>A0AAQ3MC19_9PEZI</name>
<feature type="domain" description="RNase III" evidence="20">
    <location>
        <begin position="1078"/>
        <end position="1192"/>
    </location>
</feature>
<dbReference type="SMART" id="SM00535">
    <property type="entry name" value="RIBOc"/>
    <property type="match status" value="2"/>
</dbReference>
<dbReference type="InterPro" id="IPR027417">
    <property type="entry name" value="P-loop_NTPase"/>
</dbReference>
<dbReference type="SUPFAM" id="SSF52540">
    <property type="entry name" value="P-loop containing nucleoside triphosphate hydrolases"/>
    <property type="match status" value="1"/>
</dbReference>
<accession>A0AAQ3MC19</accession>
<evidence type="ECO:0000256" key="14">
    <source>
        <dbReference type="ARBA" id="ARBA00023118"/>
    </source>
</evidence>
<keyword evidence="5" id="KW-0479">Metal-binding</keyword>
<dbReference type="GO" id="GO:0050688">
    <property type="term" value="P:regulation of defense response to virus"/>
    <property type="evidence" value="ECO:0007669"/>
    <property type="project" value="UniProtKB-KW"/>
</dbReference>
<dbReference type="SMART" id="SM00490">
    <property type="entry name" value="HELICc"/>
    <property type="match status" value="1"/>
</dbReference>
<evidence type="ECO:0000256" key="18">
    <source>
        <dbReference type="PROSITE-ProRule" id="PRU00657"/>
    </source>
</evidence>
<keyword evidence="12" id="KW-0460">Magnesium</keyword>
<evidence type="ECO:0000256" key="7">
    <source>
        <dbReference type="ARBA" id="ARBA00022741"/>
    </source>
</evidence>
<dbReference type="InterPro" id="IPR001650">
    <property type="entry name" value="Helicase_C-like"/>
</dbReference>
<dbReference type="Pfam" id="PF00636">
    <property type="entry name" value="Ribonuclease_3"/>
    <property type="match status" value="2"/>
</dbReference>
<dbReference type="Gene3D" id="1.10.1520.10">
    <property type="entry name" value="Ribonuclease III domain"/>
    <property type="match status" value="2"/>
</dbReference>
<dbReference type="GO" id="GO:0004386">
    <property type="term" value="F:helicase activity"/>
    <property type="evidence" value="ECO:0007669"/>
    <property type="project" value="UniProtKB-KW"/>
</dbReference>
<comment type="function">
    <text evidence="16">Dicer-like endonuclease involved in cleaving double-stranded RNA in the RNA interference (RNAi) pathway. Produces 21 to 25 bp dsRNAs (siRNAs) which target the selective destruction of homologous RNAs leading to sequence-specific suppression of gene expression, called post-transcriptional gene silencing (PTGS). Part of a broad host defense response against viral infection and transposons.</text>
</comment>
<evidence type="ECO:0000256" key="6">
    <source>
        <dbReference type="ARBA" id="ARBA00022737"/>
    </source>
</evidence>
<dbReference type="GO" id="GO:0005634">
    <property type="term" value="C:nucleus"/>
    <property type="evidence" value="ECO:0007669"/>
    <property type="project" value="TreeGrafter"/>
</dbReference>
<dbReference type="PROSITE" id="PS51327">
    <property type="entry name" value="DICER_DSRBF"/>
    <property type="match status" value="1"/>
</dbReference>
<keyword evidence="6" id="KW-0677">Repeat</keyword>
<dbReference type="CDD" id="cd18802">
    <property type="entry name" value="SF2_C_dicer"/>
    <property type="match status" value="1"/>
</dbReference>
<dbReference type="GO" id="GO:0030422">
    <property type="term" value="P:siRNA processing"/>
    <property type="evidence" value="ECO:0007669"/>
    <property type="project" value="TreeGrafter"/>
</dbReference>
<feature type="compositionally biased region" description="Acidic residues" evidence="19">
    <location>
        <begin position="25"/>
        <end position="35"/>
    </location>
</feature>
<dbReference type="PANTHER" id="PTHR14950">
    <property type="entry name" value="DICER-RELATED"/>
    <property type="match status" value="1"/>
</dbReference>